<proteinExistence type="predicted"/>
<organism evidence="2 3">
    <name type="scientific">Pleurotus eryngii</name>
    <name type="common">Boletus of the steppes</name>
    <dbReference type="NCBI Taxonomy" id="5323"/>
    <lineage>
        <taxon>Eukaryota</taxon>
        <taxon>Fungi</taxon>
        <taxon>Dikarya</taxon>
        <taxon>Basidiomycota</taxon>
        <taxon>Agaricomycotina</taxon>
        <taxon>Agaricomycetes</taxon>
        <taxon>Agaricomycetidae</taxon>
        <taxon>Agaricales</taxon>
        <taxon>Pleurotineae</taxon>
        <taxon>Pleurotaceae</taxon>
        <taxon>Pleurotus</taxon>
    </lineage>
</organism>
<dbReference type="OrthoDB" id="3353107at2759"/>
<accession>A0A9P5ZIA8</accession>
<evidence type="ECO:0000313" key="3">
    <source>
        <dbReference type="Proteomes" id="UP000807025"/>
    </source>
</evidence>
<dbReference type="PANTHER" id="PTHR46791">
    <property type="entry name" value="EXPRESSED PROTEIN"/>
    <property type="match status" value="1"/>
</dbReference>
<dbReference type="Pfam" id="PF24764">
    <property type="entry name" value="rva_4"/>
    <property type="match status" value="1"/>
</dbReference>
<reference evidence="2" key="1">
    <citation type="submission" date="2020-11" db="EMBL/GenBank/DDBJ databases">
        <authorList>
            <consortium name="DOE Joint Genome Institute"/>
            <person name="Ahrendt S."/>
            <person name="Riley R."/>
            <person name="Andreopoulos W."/>
            <person name="Labutti K."/>
            <person name="Pangilinan J."/>
            <person name="Ruiz-Duenas F.J."/>
            <person name="Barrasa J.M."/>
            <person name="Sanchez-Garcia M."/>
            <person name="Camarero S."/>
            <person name="Miyauchi S."/>
            <person name="Serrano A."/>
            <person name="Linde D."/>
            <person name="Babiker R."/>
            <person name="Drula E."/>
            <person name="Ayuso-Fernandez I."/>
            <person name="Pacheco R."/>
            <person name="Padilla G."/>
            <person name="Ferreira P."/>
            <person name="Barriuso J."/>
            <person name="Kellner H."/>
            <person name="Castanera R."/>
            <person name="Alfaro M."/>
            <person name="Ramirez L."/>
            <person name="Pisabarro A.G."/>
            <person name="Kuo A."/>
            <person name="Tritt A."/>
            <person name="Lipzen A."/>
            <person name="He G."/>
            <person name="Yan M."/>
            <person name="Ng V."/>
            <person name="Cullen D."/>
            <person name="Martin F."/>
            <person name="Rosso M.-N."/>
            <person name="Henrissat B."/>
            <person name="Hibbett D."/>
            <person name="Martinez A.T."/>
            <person name="Grigoriev I.V."/>
        </authorList>
    </citation>
    <scope>NUCLEOTIDE SEQUENCE</scope>
    <source>
        <strain evidence="2">ATCC 90797</strain>
    </source>
</reference>
<feature type="domain" description="Integrase core" evidence="1">
    <location>
        <begin position="1"/>
        <end position="106"/>
    </location>
</feature>
<comment type="caution">
    <text evidence="2">The sequence shown here is derived from an EMBL/GenBank/DDBJ whole genome shotgun (WGS) entry which is preliminary data.</text>
</comment>
<gene>
    <name evidence="2" type="ORF">BDN71DRAFT_1485378</name>
</gene>
<evidence type="ECO:0000259" key="1">
    <source>
        <dbReference type="Pfam" id="PF24764"/>
    </source>
</evidence>
<evidence type="ECO:0000313" key="2">
    <source>
        <dbReference type="EMBL" id="KAF9487140.1"/>
    </source>
</evidence>
<keyword evidence="3" id="KW-1185">Reference proteome</keyword>
<dbReference type="AlphaFoldDB" id="A0A9P5ZIA8"/>
<sequence>MEEYFGIERGSYFWGCVHNTRIEWLWYDLTHGFGLKWKDFFHDLECNHGLDPQRPGHIWLLHYLFLEAINEDAQEWIEAWNSHKISIRGEHAHSPRDMYIFGMLQEGARGIERFLEPVAEDLAVEDIIGYGVDWEVLNDTQLMTHLLENNPEDCDNDNPFATATTPSNLNKVDCEPPMMPLSPDQFEALTQELHSRHDVISRNMNTRRLLWADALATCYRMYDGF</sequence>
<dbReference type="InterPro" id="IPR058913">
    <property type="entry name" value="Integrase_dom_put"/>
</dbReference>
<dbReference type="EMBL" id="MU154812">
    <property type="protein sequence ID" value="KAF9487140.1"/>
    <property type="molecule type" value="Genomic_DNA"/>
</dbReference>
<dbReference type="Proteomes" id="UP000807025">
    <property type="component" value="Unassembled WGS sequence"/>
</dbReference>
<protein>
    <recommendedName>
        <fullName evidence="1">Integrase core domain-containing protein</fullName>
    </recommendedName>
</protein>
<name>A0A9P5ZIA8_PLEER</name>